<dbReference type="AlphaFoldDB" id="A0AAN6SNF8"/>
<feature type="region of interest" description="Disordered" evidence="1">
    <location>
        <begin position="161"/>
        <end position="183"/>
    </location>
</feature>
<proteinExistence type="predicted"/>
<dbReference type="GO" id="GO:0005524">
    <property type="term" value="F:ATP binding"/>
    <property type="evidence" value="ECO:0007669"/>
    <property type="project" value="InterPro"/>
</dbReference>
<gene>
    <name evidence="3" type="ORF">C8A01DRAFT_39747</name>
</gene>
<comment type="caution">
    <text evidence="3">The sequence shown here is derived from an EMBL/GenBank/DDBJ whole genome shotgun (WGS) entry which is preliminary data.</text>
</comment>
<protein>
    <recommendedName>
        <fullName evidence="2">Protein kinase domain-containing protein</fullName>
    </recommendedName>
</protein>
<dbReference type="InterPro" id="IPR000719">
    <property type="entry name" value="Prot_kinase_dom"/>
</dbReference>
<dbReference type="Gene3D" id="1.10.510.10">
    <property type="entry name" value="Transferase(Phosphotransferase) domain 1"/>
    <property type="match status" value="1"/>
</dbReference>
<keyword evidence="4" id="KW-1185">Reference proteome</keyword>
<dbReference type="SUPFAM" id="SSF56112">
    <property type="entry name" value="Protein kinase-like (PK-like)"/>
    <property type="match status" value="1"/>
</dbReference>
<feature type="domain" description="Protein kinase" evidence="2">
    <location>
        <begin position="1"/>
        <end position="145"/>
    </location>
</feature>
<dbReference type="GO" id="GO:0004672">
    <property type="term" value="F:protein kinase activity"/>
    <property type="evidence" value="ECO:0007669"/>
    <property type="project" value="InterPro"/>
</dbReference>
<evidence type="ECO:0000256" key="1">
    <source>
        <dbReference type="SAM" id="MobiDB-lite"/>
    </source>
</evidence>
<evidence type="ECO:0000313" key="3">
    <source>
        <dbReference type="EMBL" id="KAK4033777.1"/>
    </source>
</evidence>
<evidence type="ECO:0000259" key="2">
    <source>
        <dbReference type="PROSITE" id="PS50011"/>
    </source>
</evidence>
<dbReference type="PROSITE" id="PS50011">
    <property type="entry name" value="PROTEIN_KINASE_DOM"/>
    <property type="match status" value="1"/>
</dbReference>
<dbReference type="Proteomes" id="UP001303115">
    <property type="component" value="Unassembled WGS sequence"/>
</dbReference>
<name>A0AAN6SNF8_9PEZI</name>
<dbReference type="EMBL" id="MU854510">
    <property type="protein sequence ID" value="KAK4033777.1"/>
    <property type="molecule type" value="Genomic_DNA"/>
</dbReference>
<evidence type="ECO:0000313" key="4">
    <source>
        <dbReference type="Proteomes" id="UP001303115"/>
    </source>
</evidence>
<reference evidence="4" key="1">
    <citation type="journal article" date="2023" name="Mol. Phylogenet. Evol.">
        <title>Genome-scale phylogeny and comparative genomics of the fungal order Sordariales.</title>
        <authorList>
            <person name="Hensen N."/>
            <person name="Bonometti L."/>
            <person name="Westerberg I."/>
            <person name="Brannstrom I.O."/>
            <person name="Guillou S."/>
            <person name="Cros-Aarteil S."/>
            <person name="Calhoun S."/>
            <person name="Haridas S."/>
            <person name="Kuo A."/>
            <person name="Mondo S."/>
            <person name="Pangilinan J."/>
            <person name="Riley R."/>
            <person name="LaButti K."/>
            <person name="Andreopoulos B."/>
            <person name="Lipzen A."/>
            <person name="Chen C."/>
            <person name="Yan M."/>
            <person name="Daum C."/>
            <person name="Ng V."/>
            <person name="Clum A."/>
            <person name="Steindorff A."/>
            <person name="Ohm R.A."/>
            <person name="Martin F."/>
            <person name="Silar P."/>
            <person name="Natvig D.O."/>
            <person name="Lalanne C."/>
            <person name="Gautier V."/>
            <person name="Ament-Velasquez S.L."/>
            <person name="Kruys A."/>
            <person name="Hutchinson M.I."/>
            <person name="Powell A.J."/>
            <person name="Barry K."/>
            <person name="Miller A.N."/>
            <person name="Grigoriev I.V."/>
            <person name="Debuchy R."/>
            <person name="Gladieux P."/>
            <person name="Hiltunen Thoren M."/>
            <person name="Johannesson H."/>
        </authorList>
    </citation>
    <scope>NUCLEOTIDE SEQUENCE [LARGE SCALE GENOMIC DNA]</scope>
    <source>
        <strain evidence="4">CBS 284.82</strain>
    </source>
</reference>
<organism evidence="3 4">
    <name type="scientific">Parachaetomium inaequale</name>
    <dbReference type="NCBI Taxonomy" id="2588326"/>
    <lineage>
        <taxon>Eukaryota</taxon>
        <taxon>Fungi</taxon>
        <taxon>Dikarya</taxon>
        <taxon>Ascomycota</taxon>
        <taxon>Pezizomycotina</taxon>
        <taxon>Sordariomycetes</taxon>
        <taxon>Sordariomycetidae</taxon>
        <taxon>Sordariales</taxon>
        <taxon>Chaetomiaceae</taxon>
        <taxon>Parachaetomium</taxon>
    </lineage>
</organism>
<accession>A0AAN6SNF8</accession>
<dbReference type="InterPro" id="IPR011009">
    <property type="entry name" value="Kinase-like_dom_sf"/>
</dbReference>
<sequence length="216" mass="23642">MFDHPYGNDDVDFFLGDFGLSMTEAAIKQAVPGGGTPFYNAPEVEDTGTPTLWALGVALCQVRGYWCCAESARSANFWNRKCASYGCPNANYMDPVAIKDEEDIWLHRVLTFAQNAVIPATLARMMNKVTTERPTAAELRRTPIAHFTESPHKSAAVRAAARAASGTMGQPPTASMHTQQRLQPSALRNLRPSADQPLTLLWANCDPDLWSGLQSL</sequence>
<feature type="compositionally biased region" description="Polar residues" evidence="1">
    <location>
        <begin position="167"/>
        <end position="183"/>
    </location>
</feature>